<comment type="caution">
    <text evidence="6">The sequence shown here is derived from an EMBL/GenBank/DDBJ whole genome shotgun (WGS) entry which is preliminary data.</text>
</comment>
<name>A0ABR4WCN0_9GAMM</name>
<evidence type="ECO:0000256" key="5">
    <source>
        <dbReference type="RuleBase" id="RU364069"/>
    </source>
</evidence>
<gene>
    <name evidence="6" type="ORF">T9A_01666</name>
</gene>
<comment type="function">
    <text evidence="2 5">Catalyzes the epimerization of the C3' and C5'positions of dTDP-6-deoxy-D-xylo-4-hexulose, forming dTDP-6-deoxy-L-lyxo-4-hexulose.</text>
</comment>
<comment type="pathway">
    <text evidence="5">Carbohydrate biosynthesis; dTDP-L-rhamnose biosynthesis.</text>
</comment>
<accession>A0ABR4WCN0</accession>
<organism evidence="6 7">
    <name type="scientific">Alcanivorax jadensis T9</name>
    <dbReference type="NCBI Taxonomy" id="1177181"/>
    <lineage>
        <taxon>Bacteria</taxon>
        <taxon>Pseudomonadati</taxon>
        <taxon>Pseudomonadota</taxon>
        <taxon>Gammaproteobacteria</taxon>
        <taxon>Oceanospirillales</taxon>
        <taxon>Alcanivoracaceae</taxon>
        <taxon>Alcanivorax</taxon>
    </lineage>
</organism>
<dbReference type="RefSeq" id="WP_035247011.1">
    <property type="nucleotide sequence ID" value="NZ_ARXU01000005.1"/>
</dbReference>
<dbReference type="Pfam" id="PF00908">
    <property type="entry name" value="dTDP_sugar_isom"/>
    <property type="match status" value="1"/>
</dbReference>
<comment type="catalytic activity">
    <reaction evidence="1 5">
        <text>dTDP-4-dehydro-6-deoxy-alpha-D-glucose = dTDP-4-dehydro-beta-L-rhamnose</text>
        <dbReference type="Rhea" id="RHEA:16969"/>
        <dbReference type="ChEBI" id="CHEBI:57649"/>
        <dbReference type="ChEBI" id="CHEBI:62830"/>
        <dbReference type="EC" id="5.1.3.13"/>
    </reaction>
</comment>
<dbReference type="CDD" id="cd00438">
    <property type="entry name" value="cupin_RmlC"/>
    <property type="match status" value="1"/>
</dbReference>
<dbReference type="NCBIfam" id="TIGR01221">
    <property type="entry name" value="rmlC"/>
    <property type="match status" value="1"/>
</dbReference>
<dbReference type="InterPro" id="IPR011051">
    <property type="entry name" value="RmlC_Cupin_sf"/>
</dbReference>
<keyword evidence="7" id="KW-1185">Reference proteome</keyword>
<dbReference type="PANTHER" id="PTHR21047:SF2">
    <property type="entry name" value="THYMIDINE DIPHOSPHO-4-KETO-RHAMNOSE 3,5-EPIMERASE"/>
    <property type="match status" value="1"/>
</dbReference>
<dbReference type="InterPro" id="IPR000888">
    <property type="entry name" value="RmlC-like"/>
</dbReference>
<evidence type="ECO:0000256" key="1">
    <source>
        <dbReference type="ARBA" id="ARBA00001298"/>
    </source>
</evidence>
<proteinExistence type="inferred from homology"/>
<comment type="subunit">
    <text evidence="5">Homodimer.</text>
</comment>
<keyword evidence="5" id="KW-0413">Isomerase</keyword>
<dbReference type="PANTHER" id="PTHR21047">
    <property type="entry name" value="DTDP-6-DEOXY-D-GLUCOSE-3,5 EPIMERASE"/>
    <property type="match status" value="1"/>
</dbReference>
<dbReference type="SUPFAM" id="SSF51182">
    <property type="entry name" value="RmlC-like cupins"/>
    <property type="match status" value="1"/>
</dbReference>
<evidence type="ECO:0000313" key="7">
    <source>
        <dbReference type="Proteomes" id="UP000029443"/>
    </source>
</evidence>
<dbReference type="Proteomes" id="UP000029443">
    <property type="component" value="Unassembled WGS sequence"/>
</dbReference>
<dbReference type="EMBL" id="ARXU01000005">
    <property type="protein sequence ID" value="KGD61217.1"/>
    <property type="molecule type" value="Genomic_DNA"/>
</dbReference>
<comment type="similarity">
    <text evidence="5">Belongs to the dTDP-4-dehydrorhamnose 3,5-epimerase family.</text>
</comment>
<dbReference type="InterPro" id="IPR014710">
    <property type="entry name" value="RmlC-like_jellyroll"/>
</dbReference>
<evidence type="ECO:0000256" key="3">
    <source>
        <dbReference type="ARBA" id="ARBA00012098"/>
    </source>
</evidence>
<reference evidence="6 7" key="1">
    <citation type="submission" date="2012-09" db="EMBL/GenBank/DDBJ databases">
        <title>Genome Sequence of alkane-degrading Bacterium Alcanivorax jadensis T9.</title>
        <authorList>
            <person name="Lai Q."/>
            <person name="Shao Z."/>
        </authorList>
    </citation>
    <scope>NUCLEOTIDE SEQUENCE [LARGE SCALE GENOMIC DNA]</scope>
    <source>
        <strain evidence="6 7">T9</strain>
    </source>
</reference>
<dbReference type="EC" id="5.1.3.13" evidence="3 5"/>
<evidence type="ECO:0000313" key="6">
    <source>
        <dbReference type="EMBL" id="KGD61217.1"/>
    </source>
</evidence>
<dbReference type="Gene3D" id="2.60.120.10">
    <property type="entry name" value="Jelly Rolls"/>
    <property type="match status" value="1"/>
</dbReference>
<protein>
    <recommendedName>
        <fullName evidence="4 5">dTDP-4-dehydrorhamnose 3,5-epimerase</fullName>
        <ecNumber evidence="3 5">5.1.3.13</ecNumber>
    </recommendedName>
    <alternativeName>
        <fullName evidence="5">Thymidine diphospho-4-keto-rhamnose 3,5-epimerase</fullName>
    </alternativeName>
</protein>
<evidence type="ECO:0000256" key="2">
    <source>
        <dbReference type="ARBA" id="ARBA00001997"/>
    </source>
</evidence>
<sequence length="180" mass="20043">MQVTTTRITDVKLIHPRIFEDSRGFFMESWNARAMAEAGIAATFVQDNHSLSIMGTLRGLHYQLDKPQGKLVRCTAGSVFDVAVDLRPESSTYRQWAGETLSSDNKLQLWIPPGFAHGFLVLSDEAEVQYKCTEYYSPTSEQCIHWADPSLAIDWPLVGEPLLSEKDAEGLALADAPPIE</sequence>
<evidence type="ECO:0000256" key="4">
    <source>
        <dbReference type="ARBA" id="ARBA00019595"/>
    </source>
</evidence>